<feature type="compositionally biased region" description="Basic and acidic residues" evidence="8">
    <location>
        <begin position="1"/>
        <end position="13"/>
    </location>
</feature>
<evidence type="ECO:0000256" key="7">
    <source>
        <dbReference type="ARBA" id="ARBA00023136"/>
    </source>
</evidence>
<feature type="transmembrane region" description="Helical" evidence="9">
    <location>
        <begin position="91"/>
        <end position="117"/>
    </location>
</feature>
<evidence type="ECO:0000256" key="3">
    <source>
        <dbReference type="ARBA" id="ARBA00010858"/>
    </source>
</evidence>
<evidence type="ECO:0000256" key="4">
    <source>
        <dbReference type="ARBA" id="ARBA00022677"/>
    </source>
</evidence>
<keyword evidence="11" id="KW-1185">Reference proteome</keyword>
<evidence type="ECO:0000256" key="1">
    <source>
        <dbReference type="ARBA" id="ARBA00004141"/>
    </source>
</evidence>
<keyword evidence="4" id="KW-0551">Lipid droplet</keyword>
<evidence type="ECO:0000313" key="10">
    <source>
        <dbReference type="EMBL" id="GBG89570.1"/>
    </source>
</evidence>
<dbReference type="Pfam" id="PF01277">
    <property type="entry name" value="Oleosin"/>
    <property type="match status" value="1"/>
</dbReference>
<dbReference type="AlphaFoldDB" id="A0A388M4S4"/>
<dbReference type="GO" id="GO:0016020">
    <property type="term" value="C:membrane"/>
    <property type="evidence" value="ECO:0007669"/>
    <property type="project" value="UniProtKB-SubCell"/>
</dbReference>
<dbReference type="Proteomes" id="UP000265515">
    <property type="component" value="Unassembled WGS sequence"/>
</dbReference>
<evidence type="ECO:0000256" key="8">
    <source>
        <dbReference type="SAM" id="MobiDB-lite"/>
    </source>
</evidence>
<feature type="transmembrane region" description="Helical" evidence="9">
    <location>
        <begin position="235"/>
        <end position="267"/>
    </location>
</feature>
<dbReference type="Gramene" id="GBG89570">
    <property type="protein sequence ID" value="GBG89570"/>
    <property type="gene ID" value="CBR_g49359"/>
</dbReference>
<reference evidence="10 11" key="1">
    <citation type="journal article" date="2018" name="Cell">
        <title>The Chara Genome: Secondary Complexity and Implications for Plant Terrestrialization.</title>
        <authorList>
            <person name="Nishiyama T."/>
            <person name="Sakayama H."/>
            <person name="Vries J.D."/>
            <person name="Buschmann H."/>
            <person name="Saint-Marcoux D."/>
            <person name="Ullrich K.K."/>
            <person name="Haas F.B."/>
            <person name="Vanderstraeten L."/>
            <person name="Becker D."/>
            <person name="Lang D."/>
            <person name="Vosolsobe S."/>
            <person name="Rombauts S."/>
            <person name="Wilhelmsson P.K.I."/>
            <person name="Janitza P."/>
            <person name="Kern R."/>
            <person name="Heyl A."/>
            <person name="Rumpler F."/>
            <person name="Villalobos L.I.A.C."/>
            <person name="Clay J.M."/>
            <person name="Skokan R."/>
            <person name="Toyoda A."/>
            <person name="Suzuki Y."/>
            <person name="Kagoshima H."/>
            <person name="Schijlen E."/>
            <person name="Tajeshwar N."/>
            <person name="Catarino B."/>
            <person name="Hetherington A.J."/>
            <person name="Saltykova A."/>
            <person name="Bonnot C."/>
            <person name="Breuninger H."/>
            <person name="Symeonidi A."/>
            <person name="Radhakrishnan G.V."/>
            <person name="Van Nieuwerburgh F."/>
            <person name="Deforce D."/>
            <person name="Chang C."/>
            <person name="Karol K.G."/>
            <person name="Hedrich R."/>
            <person name="Ulvskov P."/>
            <person name="Glockner G."/>
            <person name="Delwiche C.F."/>
            <person name="Petrasek J."/>
            <person name="Van de Peer Y."/>
            <person name="Friml J."/>
            <person name="Beilby M."/>
            <person name="Dolan L."/>
            <person name="Kohara Y."/>
            <person name="Sugano S."/>
            <person name="Fujiyama A."/>
            <person name="Delaux P.-M."/>
            <person name="Quint M."/>
            <person name="TheiBen G."/>
            <person name="Hagemann M."/>
            <person name="Harholt J."/>
            <person name="Dunand C."/>
            <person name="Zachgo S."/>
            <person name="Langdale J."/>
            <person name="Maumus F."/>
            <person name="Straeten D.V.D."/>
            <person name="Gould S.B."/>
            <person name="Rensing S.A."/>
        </authorList>
    </citation>
    <scope>NUCLEOTIDE SEQUENCE [LARGE SCALE GENOMIC DNA]</scope>
    <source>
        <strain evidence="10 11">S276</strain>
    </source>
</reference>
<keyword evidence="6 9" id="KW-1133">Transmembrane helix</keyword>
<comment type="similarity">
    <text evidence="3">Belongs to the oleosin family.</text>
</comment>
<evidence type="ECO:0000256" key="5">
    <source>
        <dbReference type="ARBA" id="ARBA00022692"/>
    </source>
</evidence>
<sequence length="304" mass="32857">MSDKQRTGEKAGREGGGGPPPDPEPDRDIFVVLLALRTATKMASMMLNAAQKGQEMVEGASRYVSMTIESIMPDPFSRWLTRFRQMTYFQWFLLAVMGLFLAVITPPALILLGLFSAVALPVTAVTSPFWGPVAVVLLALTFPLWSPALAGLAVFQWTKERLTKLEGHLPKPARGVIGWFRGMSRMKQGLALFALAAATVLGIGALLVVGTPVVVIGGGLLLFFSPVILLTAPLWIPVVLFFLAVAAVVLGGGGFLLAMAVSAYWLYRYYRGPMPLGGESVYKLQRKMGGMLDRTRQTITGKAV</sequence>
<comment type="subcellular location">
    <subcellularLocation>
        <location evidence="2">Lipid droplet</location>
    </subcellularLocation>
    <subcellularLocation>
        <location evidence="1">Membrane</location>
        <topology evidence="1">Multi-pass membrane protein</topology>
    </subcellularLocation>
</comment>
<proteinExistence type="inferred from homology"/>
<keyword evidence="7 9" id="KW-0472">Membrane</keyword>
<comment type="caution">
    <text evidence="10">The sequence shown here is derived from an EMBL/GenBank/DDBJ whole genome shotgun (WGS) entry which is preliminary data.</text>
</comment>
<evidence type="ECO:0008006" key="12">
    <source>
        <dbReference type="Google" id="ProtNLM"/>
    </source>
</evidence>
<feature type="region of interest" description="Disordered" evidence="8">
    <location>
        <begin position="1"/>
        <end position="26"/>
    </location>
</feature>
<gene>
    <name evidence="10" type="ORF">CBR_g49359</name>
</gene>
<feature type="transmembrane region" description="Helical" evidence="9">
    <location>
        <begin position="129"/>
        <end position="155"/>
    </location>
</feature>
<dbReference type="EMBL" id="BFEA01000746">
    <property type="protein sequence ID" value="GBG89570.1"/>
    <property type="molecule type" value="Genomic_DNA"/>
</dbReference>
<dbReference type="InterPro" id="IPR000136">
    <property type="entry name" value="Oleosin"/>
</dbReference>
<evidence type="ECO:0000256" key="6">
    <source>
        <dbReference type="ARBA" id="ARBA00022989"/>
    </source>
</evidence>
<dbReference type="GO" id="GO:0012511">
    <property type="term" value="C:monolayer-surrounded lipid storage body"/>
    <property type="evidence" value="ECO:0007669"/>
    <property type="project" value="InterPro"/>
</dbReference>
<evidence type="ECO:0000256" key="9">
    <source>
        <dbReference type="SAM" id="Phobius"/>
    </source>
</evidence>
<evidence type="ECO:0000313" key="11">
    <source>
        <dbReference type="Proteomes" id="UP000265515"/>
    </source>
</evidence>
<accession>A0A388M4S4</accession>
<keyword evidence="5 9" id="KW-0812">Transmembrane</keyword>
<evidence type="ECO:0000256" key="2">
    <source>
        <dbReference type="ARBA" id="ARBA00004502"/>
    </source>
</evidence>
<organism evidence="10 11">
    <name type="scientific">Chara braunii</name>
    <name type="common">Braun's stonewort</name>
    <dbReference type="NCBI Taxonomy" id="69332"/>
    <lineage>
        <taxon>Eukaryota</taxon>
        <taxon>Viridiplantae</taxon>
        <taxon>Streptophyta</taxon>
        <taxon>Charophyceae</taxon>
        <taxon>Charales</taxon>
        <taxon>Characeae</taxon>
        <taxon>Chara</taxon>
    </lineage>
</organism>
<name>A0A388M4S4_CHABU</name>
<feature type="transmembrane region" description="Helical" evidence="9">
    <location>
        <begin position="190"/>
        <end position="223"/>
    </location>
</feature>
<protein>
    <recommendedName>
        <fullName evidence="12">Oleosin</fullName>
    </recommendedName>
</protein>